<name>A0A6S7HI76_PARCT</name>
<dbReference type="AlphaFoldDB" id="A0A6S7HI76"/>
<reference evidence="1" key="1">
    <citation type="submission" date="2020-04" db="EMBL/GenBank/DDBJ databases">
        <authorList>
            <person name="Alioto T."/>
            <person name="Alioto T."/>
            <person name="Gomez Garrido J."/>
        </authorList>
    </citation>
    <scope>NUCLEOTIDE SEQUENCE</scope>
    <source>
        <strain evidence="1">A484AB</strain>
    </source>
</reference>
<keyword evidence="2" id="KW-1185">Reference proteome</keyword>
<sequence>MAYPPLDTTSDEYTNIPTSFTKVNTIINGSLCERNSIPARITSRYSLSGCLSFPRSLTSFRNIASYSNIRKRTSNPCNLVNVPVTASNLENHREYCAVPSLFVTNACHIANKVDVLSAVVAINNPSVILVTESLLSSDISDSIINIGNTYNSYRLDRPTPGGGILAYIKSDLPAKRLPELEEEGKEALWLLLKPPRTPRTCSFVIVVGVYHPPGQTIPGKTVRAHCTDKPWMTSNIKALIKARQRAFTKEETPKYKSLHAKVTRLISNAKPTYYKSKAEGSHQSNTAKWYKTIYKLAAATENKQSLTSPDHADLMEMADRLKRSFTKPWLGIQPDLPRLQTVEHLLKDSHPPLPSIGHVKTVLKHLNPRKATGSGNIPAWCLKRYAEELAQVVYDIVVASIVQCKYSTSYKHAIISPIPKIRPPTDLDNDFRQVSVLPQLAKVIEKLQLQLNKFSFNIYQNKPARFHERSLHGQSPYLHISELVRPNGQLLNRLTRCPRPIC</sequence>
<dbReference type="EMBL" id="CACRXK020004784">
    <property type="protein sequence ID" value="CAB4004009.1"/>
    <property type="molecule type" value="Genomic_DNA"/>
</dbReference>
<evidence type="ECO:0000313" key="2">
    <source>
        <dbReference type="Proteomes" id="UP001152795"/>
    </source>
</evidence>
<protein>
    <submittedName>
        <fullName evidence="1">Uncharacterized protein</fullName>
    </submittedName>
</protein>
<proteinExistence type="predicted"/>
<evidence type="ECO:0000313" key="1">
    <source>
        <dbReference type="EMBL" id="CAB4004009.1"/>
    </source>
</evidence>
<dbReference type="OrthoDB" id="5959732at2759"/>
<dbReference type="PANTHER" id="PTHR47510">
    <property type="entry name" value="REVERSE TRANSCRIPTASE DOMAIN-CONTAINING PROTEIN"/>
    <property type="match status" value="1"/>
</dbReference>
<organism evidence="1 2">
    <name type="scientific">Paramuricea clavata</name>
    <name type="common">Red gorgonian</name>
    <name type="synonym">Violescent sea-whip</name>
    <dbReference type="NCBI Taxonomy" id="317549"/>
    <lineage>
        <taxon>Eukaryota</taxon>
        <taxon>Metazoa</taxon>
        <taxon>Cnidaria</taxon>
        <taxon>Anthozoa</taxon>
        <taxon>Octocorallia</taxon>
        <taxon>Malacalcyonacea</taxon>
        <taxon>Plexauridae</taxon>
        <taxon>Paramuricea</taxon>
    </lineage>
</organism>
<gene>
    <name evidence="1" type="ORF">PACLA_8A017251</name>
</gene>
<comment type="caution">
    <text evidence="1">The sequence shown here is derived from an EMBL/GenBank/DDBJ whole genome shotgun (WGS) entry which is preliminary data.</text>
</comment>
<dbReference type="InterPro" id="IPR036691">
    <property type="entry name" value="Endo/exonu/phosph_ase_sf"/>
</dbReference>
<accession>A0A6S7HI76</accession>
<dbReference type="Gene3D" id="3.60.10.10">
    <property type="entry name" value="Endonuclease/exonuclease/phosphatase"/>
    <property type="match status" value="1"/>
</dbReference>
<dbReference type="Proteomes" id="UP001152795">
    <property type="component" value="Unassembled WGS sequence"/>
</dbReference>
<dbReference type="PANTHER" id="PTHR47510:SF3">
    <property type="entry name" value="ENDO_EXONUCLEASE_PHOSPHATASE DOMAIN-CONTAINING PROTEIN"/>
    <property type="match status" value="1"/>
</dbReference>